<dbReference type="Pfam" id="PF00581">
    <property type="entry name" value="Rhodanese"/>
    <property type="match status" value="1"/>
</dbReference>
<reference evidence="2" key="1">
    <citation type="journal article" date="2020" name="Nature">
        <title>Giant virus diversity and host interactions through global metagenomics.</title>
        <authorList>
            <person name="Schulz F."/>
            <person name="Roux S."/>
            <person name="Paez-Espino D."/>
            <person name="Jungbluth S."/>
            <person name="Walsh D.A."/>
            <person name="Denef V.J."/>
            <person name="McMahon K.D."/>
            <person name="Konstantinidis K.T."/>
            <person name="Eloe-Fadrosh E.A."/>
            <person name="Kyrpides N.C."/>
            <person name="Woyke T."/>
        </authorList>
    </citation>
    <scope>NUCLEOTIDE SEQUENCE</scope>
    <source>
        <strain evidence="2">GVMAG-S-ERX556022-25</strain>
    </source>
</reference>
<dbReference type="InterPro" id="IPR036873">
    <property type="entry name" value="Rhodanese-like_dom_sf"/>
</dbReference>
<sequence length="135" mass="15890">MGNINSLNSIKKINFEDLQLAIKKNNYIIINTLNDNNQECLIKGTITPEQEVQILNEYLNKSEKIVIIIYGENSNDEKIFLKYKQLIDLGFNNVYLYIGGMFEWLMLQEIYGEENFPTTTRLLDLLKYKPVRNFE</sequence>
<dbReference type="Gene3D" id="3.40.250.10">
    <property type="entry name" value="Rhodanese-like domain"/>
    <property type="match status" value="1"/>
</dbReference>
<protein>
    <recommendedName>
        <fullName evidence="1">Rhodanese domain-containing protein</fullName>
    </recommendedName>
</protein>
<feature type="domain" description="Rhodanese" evidence="1">
    <location>
        <begin position="83"/>
        <end position="109"/>
    </location>
</feature>
<dbReference type="InterPro" id="IPR001763">
    <property type="entry name" value="Rhodanese-like_dom"/>
</dbReference>
<dbReference type="SUPFAM" id="SSF52821">
    <property type="entry name" value="Rhodanese/Cell cycle control phosphatase"/>
    <property type="match status" value="1"/>
</dbReference>
<evidence type="ECO:0000259" key="1">
    <source>
        <dbReference type="PROSITE" id="PS50206"/>
    </source>
</evidence>
<name>A0A6C0AZA9_9ZZZZ</name>
<dbReference type="PROSITE" id="PS50206">
    <property type="entry name" value="RHODANESE_3"/>
    <property type="match status" value="1"/>
</dbReference>
<dbReference type="EMBL" id="MN738809">
    <property type="protein sequence ID" value="QHS84545.1"/>
    <property type="molecule type" value="Genomic_DNA"/>
</dbReference>
<evidence type="ECO:0000313" key="2">
    <source>
        <dbReference type="EMBL" id="QHS84545.1"/>
    </source>
</evidence>
<organism evidence="2">
    <name type="scientific">viral metagenome</name>
    <dbReference type="NCBI Taxonomy" id="1070528"/>
    <lineage>
        <taxon>unclassified sequences</taxon>
        <taxon>metagenomes</taxon>
        <taxon>organismal metagenomes</taxon>
    </lineage>
</organism>
<proteinExistence type="predicted"/>
<accession>A0A6C0AZA9</accession>
<dbReference type="AlphaFoldDB" id="A0A6C0AZA9"/>